<dbReference type="InterPro" id="IPR005819">
    <property type="entry name" value="H1/H5"/>
</dbReference>
<dbReference type="SUPFAM" id="SSF46785">
    <property type="entry name" value="Winged helix' DNA-binding domain"/>
    <property type="match status" value="1"/>
</dbReference>
<dbReference type="InterPro" id="IPR036390">
    <property type="entry name" value="WH_DNA-bd_sf"/>
</dbReference>
<dbReference type="GO" id="GO:0003677">
    <property type="term" value="F:DNA binding"/>
    <property type="evidence" value="ECO:0007669"/>
    <property type="project" value="UniProtKB-KW"/>
</dbReference>
<feature type="compositionally biased region" description="Low complexity" evidence="7">
    <location>
        <begin position="132"/>
        <end position="145"/>
    </location>
</feature>
<evidence type="ECO:0000259" key="8">
    <source>
        <dbReference type="PROSITE" id="PS51504"/>
    </source>
</evidence>
<name>A0AAV9N8K8_9EURO</name>
<gene>
    <name evidence="9" type="ORF">LTR84_003636</name>
</gene>
<dbReference type="SMART" id="SM00526">
    <property type="entry name" value="H15"/>
    <property type="match status" value="1"/>
</dbReference>
<evidence type="ECO:0000256" key="2">
    <source>
        <dbReference type="ARBA" id="ARBA00022454"/>
    </source>
</evidence>
<dbReference type="GeneID" id="89971819"/>
<keyword evidence="4 6" id="KW-0539">Nucleus</keyword>
<dbReference type="PROSITE" id="PS51504">
    <property type="entry name" value="H15"/>
    <property type="match status" value="1"/>
</dbReference>
<dbReference type="GO" id="GO:0005634">
    <property type="term" value="C:nucleus"/>
    <property type="evidence" value="ECO:0007669"/>
    <property type="project" value="UniProtKB-SubCell"/>
</dbReference>
<comment type="function">
    <text evidence="5">Could act as an H1-type linker histone.</text>
</comment>
<feature type="compositionally biased region" description="Basic residues" evidence="7">
    <location>
        <begin position="193"/>
        <end position="202"/>
    </location>
</feature>
<dbReference type="GO" id="GO:0006334">
    <property type="term" value="P:nucleosome assembly"/>
    <property type="evidence" value="ECO:0007669"/>
    <property type="project" value="InterPro"/>
</dbReference>
<feature type="region of interest" description="Disordered" evidence="7">
    <location>
        <begin position="1"/>
        <end position="28"/>
    </location>
</feature>
<evidence type="ECO:0000256" key="5">
    <source>
        <dbReference type="ARBA" id="ARBA00055135"/>
    </source>
</evidence>
<evidence type="ECO:0000256" key="7">
    <source>
        <dbReference type="SAM" id="MobiDB-lite"/>
    </source>
</evidence>
<dbReference type="EMBL" id="JAVRRD010000017">
    <property type="protein sequence ID" value="KAK5050355.1"/>
    <property type="molecule type" value="Genomic_DNA"/>
</dbReference>
<comment type="similarity">
    <text evidence="6">Belongs to the histone H1/H5 family.</text>
</comment>
<keyword evidence="2 6" id="KW-0158">Chromosome</keyword>
<dbReference type="GO" id="GO:0030527">
    <property type="term" value="F:structural constituent of chromatin"/>
    <property type="evidence" value="ECO:0007669"/>
    <property type="project" value="InterPro"/>
</dbReference>
<feature type="compositionally biased region" description="Low complexity" evidence="7">
    <location>
        <begin position="204"/>
        <end position="221"/>
    </location>
</feature>
<evidence type="ECO:0000256" key="4">
    <source>
        <dbReference type="ARBA" id="ARBA00023242"/>
    </source>
</evidence>
<evidence type="ECO:0000313" key="9">
    <source>
        <dbReference type="EMBL" id="KAK5050355.1"/>
    </source>
</evidence>
<dbReference type="GO" id="GO:0000786">
    <property type="term" value="C:nucleosome"/>
    <property type="evidence" value="ECO:0007669"/>
    <property type="project" value="InterPro"/>
</dbReference>
<dbReference type="AlphaFoldDB" id="A0AAV9N8K8"/>
<dbReference type="InterPro" id="IPR005818">
    <property type="entry name" value="Histone_H1/H5_H15"/>
</dbReference>
<accession>A0AAV9N8K8</accession>
<feature type="compositionally biased region" description="Low complexity" evidence="7">
    <location>
        <begin position="153"/>
        <end position="168"/>
    </location>
</feature>
<dbReference type="PRINTS" id="PR00624">
    <property type="entry name" value="HISTONEH5"/>
</dbReference>
<feature type="domain" description="H15" evidence="8">
    <location>
        <begin position="26"/>
        <end position="101"/>
    </location>
</feature>
<dbReference type="FunFam" id="1.10.10.10:FF:000383">
    <property type="entry name" value="Histone H1"/>
    <property type="match status" value="1"/>
</dbReference>
<feature type="region of interest" description="Disordered" evidence="7">
    <location>
        <begin position="83"/>
        <end position="236"/>
    </location>
</feature>
<reference evidence="9 10" key="1">
    <citation type="submission" date="2023-08" db="EMBL/GenBank/DDBJ databases">
        <title>Black Yeasts Isolated from many extreme environments.</title>
        <authorList>
            <person name="Coleine C."/>
            <person name="Stajich J.E."/>
            <person name="Selbmann L."/>
        </authorList>
    </citation>
    <scope>NUCLEOTIDE SEQUENCE [LARGE SCALE GENOMIC DNA]</scope>
    <source>
        <strain evidence="9 10">CCFEE 5792</strain>
    </source>
</reference>
<comment type="caution">
    <text evidence="9">The sequence shown here is derived from an EMBL/GenBank/DDBJ whole genome shotgun (WGS) entry which is preliminary data.</text>
</comment>
<dbReference type="Pfam" id="PF00538">
    <property type="entry name" value="Linker_histone"/>
    <property type="match status" value="1"/>
</dbReference>
<comment type="subcellular location">
    <subcellularLocation>
        <location evidence="6">Nucleus</location>
    </subcellularLocation>
</comment>
<evidence type="ECO:0000313" key="10">
    <source>
        <dbReference type="Proteomes" id="UP001358417"/>
    </source>
</evidence>
<evidence type="ECO:0000256" key="3">
    <source>
        <dbReference type="ARBA" id="ARBA00023125"/>
    </source>
</evidence>
<protein>
    <recommendedName>
        <fullName evidence="1">Histone H1</fullName>
    </recommendedName>
</protein>
<keyword evidence="3 6" id="KW-0238">DNA-binding</keyword>
<keyword evidence="10" id="KW-1185">Reference proteome</keyword>
<dbReference type="RefSeq" id="XP_064704941.1">
    <property type="nucleotide sequence ID" value="XM_064847220.1"/>
</dbReference>
<proteinExistence type="inferred from homology"/>
<dbReference type="Gene3D" id="1.10.10.10">
    <property type="entry name" value="Winged helix-like DNA-binding domain superfamily/Winged helix DNA-binding domain"/>
    <property type="match status" value="1"/>
</dbReference>
<dbReference type="CDD" id="cd00073">
    <property type="entry name" value="H15"/>
    <property type="match status" value="1"/>
</dbReference>
<evidence type="ECO:0000256" key="1">
    <source>
        <dbReference type="ARBA" id="ARBA00020833"/>
    </source>
</evidence>
<feature type="compositionally biased region" description="Basic and acidic residues" evidence="7">
    <location>
        <begin position="100"/>
        <end position="127"/>
    </location>
</feature>
<sequence length="236" mass="24525">MGPKKAAPTGAEAKDTKAKKPAAAPAHASYKDMIKEAILNLKERNGSSRQAIKKYVKANNNITVTSETQFDSLFNKALKTAVEKGDFTQPKGPSGPVKLAKKEPKPAEKKPAAKKEKASKETKEAKPKVAKTKTAAAAKPKTAATKAKKPAAPKKAAAAKPKANTATKRAPKAKAAKTEAPAPAVTDVPTVLKKTKSGRVSKQKAPATKKAPAKKTAAAKKATPKKATPKKAEAAA</sequence>
<organism evidence="9 10">
    <name type="scientific">Exophiala bonariae</name>
    <dbReference type="NCBI Taxonomy" id="1690606"/>
    <lineage>
        <taxon>Eukaryota</taxon>
        <taxon>Fungi</taxon>
        <taxon>Dikarya</taxon>
        <taxon>Ascomycota</taxon>
        <taxon>Pezizomycotina</taxon>
        <taxon>Eurotiomycetes</taxon>
        <taxon>Chaetothyriomycetidae</taxon>
        <taxon>Chaetothyriales</taxon>
        <taxon>Herpotrichiellaceae</taxon>
        <taxon>Exophiala</taxon>
    </lineage>
</organism>
<dbReference type="InterPro" id="IPR036388">
    <property type="entry name" value="WH-like_DNA-bd_sf"/>
</dbReference>
<evidence type="ECO:0000256" key="6">
    <source>
        <dbReference type="RuleBase" id="RU003894"/>
    </source>
</evidence>
<dbReference type="Proteomes" id="UP001358417">
    <property type="component" value="Unassembled WGS sequence"/>
</dbReference>